<dbReference type="PANTHER" id="PTHR37218:SF2">
    <property type="entry name" value="COILED-COIL PROTEIN"/>
    <property type="match status" value="1"/>
</dbReference>
<dbReference type="AlphaFoldDB" id="A0A8T0GXS9"/>
<dbReference type="PANTHER" id="PTHR37218">
    <property type="entry name" value="COILED-COIL PROTEIN"/>
    <property type="match status" value="1"/>
</dbReference>
<feature type="compositionally biased region" description="Basic and acidic residues" evidence="1">
    <location>
        <begin position="69"/>
        <end position="93"/>
    </location>
</feature>
<protein>
    <submittedName>
        <fullName evidence="2">Uncharacterized protein</fullName>
    </submittedName>
</protein>
<evidence type="ECO:0000256" key="1">
    <source>
        <dbReference type="SAM" id="MobiDB-lite"/>
    </source>
</evidence>
<feature type="region of interest" description="Disordered" evidence="1">
    <location>
        <begin position="53"/>
        <end position="123"/>
    </location>
</feature>
<name>A0A8T0GXS9_CERPU</name>
<evidence type="ECO:0000313" key="2">
    <source>
        <dbReference type="EMBL" id="KAG0563703.1"/>
    </source>
</evidence>
<feature type="compositionally biased region" description="Basic residues" evidence="1">
    <location>
        <begin position="1"/>
        <end position="11"/>
    </location>
</feature>
<keyword evidence="3" id="KW-1185">Reference proteome</keyword>
<reference evidence="2" key="1">
    <citation type="submission" date="2020-06" db="EMBL/GenBank/DDBJ databases">
        <title>WGS assembly of Ceratodon purpureus strain R40.</title>
        <authorList>
            <person name="Carey S.B."/>
            <person name="Jenkins J."/>
            <person name="Shu S."/>
            <person name="Lovell J.T."/>
            <person name="Sreedasyam A."/>
            <person name="Maumus F."/>
            <person name="Tiley G.P."/>
            <person name="Fernandez-Pozo N."/>
            <person name="Barry K."/>
            <person name="Chen C."/>
            <person name="Wang M."/>
            <person name="Lipzen A."/>
            <person name="Daum C."/>
            <person name="Saski C.A."/>
            <person name="Payton A.C."/>
            <person name="Mcbreen J.C."/>
            <person name="Conrad R.E."/>
            <person name="Kollar L.M."/>
            <person name="Olsson S."/>
            <person name="Huttunen S."/>
            <person name="Landis J.B."/>
            <person name="Wickett N.J."/>
            <person name="Johnson M.G."/>
            <person name="Rensing S.A."/>
            <person name="Grimwood J."/>
            <person name="Schmutz J."/>
            <person name="Mcdaniel S.F."/>
        </authorList>
    </citation>
    <scope>NUCLEOTIDE SEQUENCE</scope>
    <source>
        <strain evidence="2">R40</strain>
    </source>
</reference>
<sequence length="244" mass="26888">MGNKGKGRKRREANFKASHPDAVSRLAPPPATKDISAVPSKLRRIMQFREAGVAGNVNAGADVGHSKKQAKESRESKHAKEETKNSKAKKEEAPGTSVSNSGKQATADGQVAESNTKPLNKRRREHEELLQLAEKIKANPVRTVLSDRKKKYLEEKKKKRLKNTTVQALLNEPKRDHVAFGDIVQAPPELAFPAKNKVTMKEAKPASIERVRLQVIEAYRQRKGTKAGLVKGLPVLVPNSDDTT</sequence>
<comment type="caution">
    <text evidence="2">The sequence shown here is derived from an EMBL/GenBank/DDBJ whole genome shotgun (WGS) entry which is preliminary data.</text>
</comment>
<proteinExistence type="predicted"/>
<feature type="compositionally biased region" description="Low complexity" evidence="1">
    <location>
        <begin position="53"/>
        <end position="63"/>
    </location>
</feature>
<evidence type="ECO:0000313" key="3">
    <source>
        <dbReference type="Proteomes" id="UP000822688"/>
    </source>
</evidence>
<feature type="region of interest" description="Disordered" evidence="1">
    <location>
        <begin position="1"/>
        <end position="38"/>
    </location>
</feature>
<dbReference type="Proteomes" id="UP000822688">
    <property type="component" value="Chromosome 8"/>
</dbReference>
<dbReference type="EMBL" id="CM026429">
    <property type="protein sequence ID" value="KAG0563703.1"/>
    <property type="molecule type" value="Genomic_DNA"/>
</dbReference>
<accession>A0A8T0GXS9</accession>
<gene>
    <name evidence="2" type="ORF">KC19_8G052800</name>
</gene>
<organism evidence="2 3">
    <name type="scientific">Ceratodon purpureus</name>
    <name type="common">Fire moss</name>
    <name type="synonym">Dicranum purpureum</name>
    <dbReference type="NCBI Taxonomy" id="3225"/>
    <lineage>
        <taxon>Eukaryota</taxon>
        <taxon>Viridiplantae</taxon>
        <taxon>Streptophyta</taxon>
        <taxon>Embryophyta</taxon>
        <taxon>Bryophyta</taxon>
        <taxon>Bryophytina</taxon>
        <taxon>Bryopsida</taxon>
        <taxon>Dicranidae</taxon>
        <taxon>Pseudoditrichales</taxon>
        <taxon>Ditrichaceae</taxon>
        <taxon>Ceratodon</taxon>
    </lineage>
</organism>